<keyword evidence="8" id="KW-0238">DNA-binding</keyword>
<dbReference type="PANTHER" id="PTHR13710">
    <property type="entry name" value="DNA HELICASE RECQ FAMILY MEMBER"/>
    <property type="match status" value="1"/>
</dbReference>
<dbReference type="Pfam" id="PF00271">
    <property type="entry name" value="Helicase_C"/>
    <property type="match status" value="1"/>
</dbReference>
<dbReference type="SUPFAM" id="SSF47819">
    <property type="entry name" value="HRDC-like"/>
    <property type="match status" value="1"/>
</dbReference>
<evidence type="ECO:0000256" key="13">
    <source>
        <dbReference type="SAM" id="MobiDB-lite"/>
    </source>
</evidence>
<dbReference type="Pfam" id="PF00570">
    <property type="entry name" value="HRDC"/>
    <property type="match status" value="1"/>
</dbReference>
<dbReference type="CDD" id="cd18794">
    <property type="entry name" value="SF2_C_RecQ"/>
    <property type="match status" value="1"/>
</dbReference>
<proteinExistence type="inferred from homology"/>
<dbReference type="Gene3D" id="1.10.10.10">
    <property type="entry name" value="Winged helix-like DNA-binding domain superfamily/Winged helix DNA-binding domain"/>
    <property type="match status" value="1"/>
</dbReference>
<dbReference type="GO" id="GO:0043138">
    <property type="term" value="F:3'-5' DNA helicase activity"/>
    <property type="evidence" value="ECO:0007669"/>
    <property type="project" value="UniProtKB-EC"/>
</dbReference>
<dbReference type="Pfam" id="PF00270">
    <property type="entry name" value="DEAD"/>
    <property type="match status" value="1"/>
</dbReference>
<dbReference type="PROSITE" id="PS51192">
    <property type="entry name" value="HELICASE_ATP_BIND_1"/>
    <property type="match status" value="1"/>
</dbReference>
<dbReference type="GO" id="GO:0005634">
    <property type="term" value="C:nucleus"/>
    <property type="evidence" value="ECO:0007669"/>
    <property type="project" value="UniProtKB-SubCell"/>
</dbReference>
<dbReference type="SUPFAM" id="SSF46785">
    <property type="entry name" value="Winged helix' DNA-binding domain"/>
    <property type="match status" value="1"/>
</dbReference>
<dbReference type="NCBIfam" id="TIGR00614">
    <property type="entry name" value="recQ_fam"/>
    <property type="match status" value="1"/>
</dbReference>
<evidence type="ECO:0000256" key="10">
    <source>
        <dbReference type="ARBA" id="ARBA00023242"/>
    </source>
</evidence>
<dbReference type="SMART" id="SM00341">
    <property type="entry name" value="HRDC"/>
    <property type="match status" value="1"/>
</dbReference>
<dbReference type="InterPro" id="IPR002121">
    <property type="entry name" value="HRDC_dom"/>
</dbReference>
<evidence type="ECO:0000259" key="17">
    <source>
        <dbReference type="PROSITE" id="PS51194"/>
    </source>
</evidence>
<accession>A0ABD1YL12</accession>
<reference evidence="18 19" key="1">
    <citation type="submission" date="2024-09" db="EMBL/GenBank/DDBJ databases">
        <title>Chromosome-scale assembly of Riccia fluitans.</title>
        <authorList>
            <person name="Paukszto L."/>
            <person name="Sawicki J."/>
            <person name="Karawczyk K."/>
            <person name="Piernik-Szablinska J."/>
            <person name="Szczecinska M."/>
            <person name="Mazdziarz M."/>
        </authorList>
    </citation>
    <scope>NUCLEOTIDE SEQUENCE [LARGE SCALE GENOMIC DNA]</scope>
    <source>
        <strain evidence="18">Rf_01</strain>
        <tissue evidence="18">Aerial parts of the thallus</tissue>
    </source>
</reference>
<feature type="domain" description="Helicase ATP-binding" evidence="16">
    <location>
        <begin position="566"/>
        <end position="741"/>
    </location>
</feature>
<dbReference type="InterPro" id="IPR004589">
    <property type="entry name" value="DNA_helicase_ATP-dep_RecQ"/>
</dbReference>
<name>A0ABD1YL12_9MARC</name>
<comment type="catalytic activity">
    <reaction evidence="11">
        <text>Couples ATP hydrolysis with the unwinding of duplex DNA by translocating in the 3'-5' direction.</text>
        <dbReference type="EC" id="5.6.2.4"/>
    </reaction>
</comment>
<comment type="caution">
    <text evidence="18">The sequence shown here is derived from an EMBL/GenBank/DDBJ whole genome shotgun (WGS) entry which is preliminary data.</text>
</comment>
<dbReference type="SUPFAM" id="SSF52540">
    <property type="entry name" value="P-loop containing nucleoside triphosphate hydrolases"/>
    <property type="match status" value="2"/>
</dbReference>
<evidence type="ECO:0000256" key="9">
    <source>
        <dbReference type="ARBA" id="ARBA00023235"/>
    </source>
</evidence>
<dbReference type="Pfam" id="PF09382">
    <property type="entry name" value="RQC"/>
    <property type="match status" value="1"/>
</dbReference>
<dbReference type="EMBL" id="JBHFFA010000004">
    <property type="protein sequence ID" value="KAL2631335.1"/>
    <property type="molecule type" value="Genomic_DNA"/>
</dbReference>
<feature type="compositionally biased region" description="Polar residues" evidence="13">
    <location>
        <begin position="1217"/>
        <end position="1226"/>
    </location>
</feature>
<organism evidence="18 19">
    <name type="scientific">Riccia fluitans</name>
    <dbReference type="NCBI Taxonomy" id="41844"/>
    <lineage>
        <taxon>Eukaryota</taxon>
        <taxon>Viridiplantae</taxon>
        <taxon>Streptophyta</taxon>
        <taxon>Embryophyta</taxon>
        <taxon>Marchantiophyta</taxon>
        <taxon>Marchantiopsida</taxon>
        <taxon>Marchantiidae</taxon>
        <taxon>Marchantiales</taxon>
        <taxon>Ricciaceae</taxon>
        <taxon>Riccia</taxon>
    </lineage>
</organism>
<keyword evidence="4" id="KW-0547">Nucleotide-binding</keyword>
<evidence type="ECO:0000256" key="6">
    <source>
        <dbReference type="ARBA" id="ARBA00022806"/>
    </source>
</evidence>
<dbReference type="InterPro" id="IPR001650">
    <property type="entry name" value="Helicase_C-like"/>
</dbReference>
<dbReference type="Proteomes" id="UP001605036">
    <property type="component" value="Unassembled WGS sequence"/>
</dbReference>
<dbReference type="PROSITE" id="PS50206">
    <property type="entry name" value="RHODANESE_3"/>
    <property type="match status" value="1"/>
</dbReference>
<dbReference type="SMART" id="SM00956">
    <property type="entry name" value="RQC"/>
    <property type="match status" value="1"/>
</dbReference>
<comment type="cofactor">
    <cofactor evidence="1">
        <name>Zn(2+)</name>
        <dbReference type="ChEBI" id="CHEBI:29105"/>
    </cofactor>
</comment>
<dbReference type="EC" id="5.6.2.4" evidence="12"/>
<evidence type="ECO:0000259" key="14">
    <source>
        <dbReference type="PROSITE" id="PS50206"/>
    </source>
</evidence>
<evidence type="ECO:0000256" key="11">
    <source>
        <dbReference type="ARBA" id="ARBA00034617"/>
    </source>
</evidence>
<sequence length="1273" mass="142462">MWLMSEILSLGSKIKDLILDCGAVDSEFLMNKAEGRNEGNKSTKNNFSVHLAWLKDEAKRKNALSSGFIYSLPGQNPNAAGDPSKPTRTGHCIIKYLNAQEKRNILKAWEGLSVTPEACSNYRRPGISAPVDKNNAKSGFSFQNNKKNANKNDRPSWNRNSPSVSEVRGVQKFASQSGLQPEMSMSYTAPTVQTEPKYTSQFYYSEARQTHSHSNFTAGGQVSPTAFTVPRGDNWENRQIFYPERSINDTMINDRVDAAGQRAEPSQLQEGTSASKPYLFEDDDDILEAIDLDQIVSEHYVNGCTQQTPATRQDRGANRASHVQPSTPRAYPYTEAPAVRSQLCRHGTEVHHCVEASIHLQEMKDELIQVSNELLDNAADLSPARSEELRMQRANLNKGIQHLEKQLQSMSHEETRSNSTSGAAGAPGLHSMDGQTSMLQNGLIGHRNYADSVSSFSTNGHYYVSESFGSAGVRFQQEQATFTMMQKENMGPFQNTTATFSSFENQMSSVSGFCKTPTPFTEVNYTEGSTDKQWSRRDFPWTRELEVNNRRYFGNRSFRPNQREIINATMSGRDVFVLMPTGGGKSLTYQLPGICQPGVTLVISPLVSLIMDQIMHLSEANIPAAYLSSSQDWPEQQRILRELTKGQCEFKLLYVTPEKIAKSDSLCRNLENLYNRDLLNRIVVDEAHCVSQWGHDFRPDYQNLGVLKQRFPTVPLMALTATATMSVKEDVVQALGLKDCVIFRQTFNRPNLRYSVVPKTKKVMEDIDKFIRENHRNESGIIYCLSRMDCERVADKLKELGHRAAFYHGQMEPEERSFVQRQWSKDEVQIICATVAFGMGINKPDVRFVIHHSIPKSIEGYHQESGRAGRDNLPASCILYYNYGDYIRVKHMLTQGAAEQNMAGYNGQAVSPTSTAAIQLTTNLENLLRMVGYCENEVDCRRSLQLAHFGELSFSASNCKGTCDNCARSVSVVEEDVSKVGKQIVELVKQMGQRFSLSHILDVYRGSLSQQVKKFQHEKLELHGAGKKFSKGETERILHRLVFDNILREDVSKSDLYGSVSSVLKVNDAAAGDLISGRLKVVMRFPAAKKADKPEKLDSSTKKTPLSVSKISSSPAEEAQVDPVLSSRIYAALQSLRMTLVNEAGGNLMPYHIMGNAELQGISKKLPRTTEELLEVNGIGKLKSNKYGSRILQVVAQVLEEYQRETGSGGVERKGNNCKNTSSAPSKRTREVTSDQEGWRKVVHPENVDDDFVEKNPSIPRTTKRPKAPQGYR</sequence>
<keyword evidence="19" id="KW-1185">Reference proteome</keyword>
<evidence type="ECO:0000313" key="19">
    <source>
        <dbReference type="Proteomes" id="UP001605036"/>
    </source>
</evidence>
<dbReference type="GO" id="GO:0005524">
    <property type="term" value="F:ATP binding"/>
    <property type="evidence" value="ECO:0007669"/>
    <property type="project" value="UniProtKB-KW"/>
</dbReference>
<dbReference type="Pfam" id="PF16124">
    <property type="entry name" value="RecQ_Zn_bind"/>
    <property type="match status" value="1"/>
</dbReference>
<keyword evidence="9" id="KW-0413">Isomerase</keyword>
<evidence type="ECO:0000313" key="18">
    <source>
        <dbReference type="EMBL" id="KAL2631335.1"/>
    </source>
</evidence>
<dbReference type="InterPro" id="IPR001763">
    <property type="entry name" value="Rhodanese-like_dom"/>
</dbReference>
<feature type="compositionally biased region" description="Polar residues" evidence="13">
    <location>
        <begin position="136"/>
        <end position="147"/>
    </location>
</feature>
<evidence type="ECO:0000256" key="2">
    <source>
        <dbReference type="ARBA" id="ARBA00004123"/>
    </source>
</evidence>
<comment type="subcellular location">
    <subcellularLocation>
        <location evidence="2">Nucleus</location>
    </subcellularLocation>
</comment>
<dbReference type="InterPro" id="IPR010997">
    <property type="entry name" value="HRDC-like_sf"/>
</dbReference>
<dbReference type="GO" id="GO:0003677">
    <property type="term" value="F:DNA binding"/>
    <property type="evidence" value="ECO:0007669"/>
    <property type="project" value="UniProtKB-KW"/>
</dbReference>
<feature type="domain" description="Rhodanese" evidence="14">
    <location>
        <begin position="765"/>
        <end position="815"/>
    </location>
</feature>
<dbReference type="Gene3D" id="3.40.50.300">
    <property type="entry name" value="P-loop containing nucleotide triphosphate hydrolases"/>
    <property type="match status" value="2"/>
</dbReference>
<feature type="region of interest" description="Disordered" evidence="13">
    <location>
        <begin position="1205"/>
        <end position="1273"/>
    </location>
</feature>
<feature type="region of interest" description="Disordered" evidence="13">
    <location>
        <begin position="1092"/>
        <end position="1111"/>
    </location>
</feature>
<feature type="region of interest" description="Disordered" evidence="13">
    <location>
        <begin position="126"/>
        <end position="182"/>
    </location>
</feature>
<dbReference type="InterPro" id="IPR014001">
    <property type="entry name" value="Helicase_ATP-bd"/>
</dbReference>
<dbReference type="InterPro" id="IPR036388">
    <property type="entry name" value="WH-like_DNA-bd_sf"/>
</dbReference>
<dbReference type="InterPro" id="IPR027417">
    <property type="entry name" value="P-loop_NTPase"/>
</dbReference>
<evidence type="ECO:0000256" key="4">
    <source>
        <dbReference type="ARBA" id="ARBA00022741"/>
    </source>
</evidence>
<feature type="compositionally biased region" description="Basic and acidic residues" evidence="13">
    <location>
        <begin position="1228"/>
        <end position="1247"/>
    </location>
</feature>
<feature type="domain" description="Helicase C-terminal" evidence="17">
    <location>
        <begin position="766"/>
        <end position="918"/>
    </location>
</feature>
<dbReference type="AlphaFoldDB" id="A0ABD1YL12"/>
<evidence type="ECO:0000256" key="12">
    <source>
        <dbReference type="ARBA" id="ARBA00034808"/>
    </source>
</evidence>
<evidence type="ECO:0000256" key="3">
    <source>
        <dbReference type="ARBA" id="ARBA00005446"/>
    </source>
</evidence>
<evidence type="ECO:0000256" key="5">
    <source>
        <dbReference type="ARBA" id="ARBA00022801"/>
    </source>
</evidence>
<dbReference type="InterPro" id="IPR011545">
    <property type="entry name" value="DEAD/DEAH_box_helicase_dom"/>
</dbReference>
<evidence type="ECO:0000259" key="16">
    <source>
        <dbReference type="PROSITE" id="PS51192"/>
    </source>
</evidence>
<feature type="region of interest" description="Disordered" evidence="13">
    <location>
        <begin position="307"/>
        <end position="334"/>
    </location>
</feature>
<dbReference type="InterPro" id="IPR018982">
    <property type="entry name" value="RQC_domain"/>
</dbReference>
<dbReference type="SMART" id="SM00487">
    <property type="entry name" value="DEXDc"/>
    <property type="match status" value="1"/>
</dbReference>
<dbReference type="FunFam" id="3.40.50.300:FF:001544">
    <property type="entry name" value="ATP-dependent DNA helicase"/>
    <property type="match status" value="1"/>
</dbReference>
<dbReference type="InterPro" id="IPR032284">
    <property type="entry name" value="RecQ_Zn-bd"/>
</dbReference>
<feature type="domain" description="HRDC" evidence="15">
    <location>
        <begin position="1123"/>
        <end position="1205"/>
    </location>
</feature>
<feature type="compositionally biased region" description="Basic and acidic residues" evidence="13">
    <location>
        <begin position="1092"/>
        <end position="1101"/>
    </location>
</feature>
<keyword evidence="10" id="KW-0539">Nucleus</keyword>
<dbReference type="InterPro" id="IPR044876">
    <property type="entry name" value="HRDC_dom_sf"/>
</dbReference>
<feature type="region of interest" description="Disordered" evidence="13">
    <location>
        <begin position="406"/>
        <end position="436"/>
    </location>
</feature>
<dbReference type="InterPro" id="IPR036390">
    <property type="entry name" value="WH_DNA-bd_sf"/>
</dbReference>
<dbReference type="GO" id="GO:0016787">
    <property type="term" value="F:hydrolase activity"/>
    <property type="evidence" value="ECO:0007669"/>
    <property type="project" value="UniProtKB-KW"/>
</dbReference>
<dbReference type="PANTHER" id="PTHR13710:SF156">
    <property type="entry name" value="ATP-DEPENDENT DNA HELICASE Q-LIKE 4B"/>
    <property type="match status" value="1"/>
</dbReference>
<feature type="compositionally biased region" description="Basic and acidic residues" evidence="13">
    <location>
        <begin position="406"/>
        <end position="416"/>
    </location>
</feature>
<dbReference type="CDD" id="cd17920">
    <property type="entry name" value="DEXHc_RecQ"/>
    <property type="match status" value="1"/>
</dbReference>
<dbReference type="PROSITE" id="PS51194">
    <property type="entry name" value="HELICASE_CTER"/>
    <property type="match status" value="1"/>
</dbReference>
<evidence type="ECO:0000259" key="15">
    <source>
        <dbReference type="PROSITE" id="PS50967"/>
    </source>
</evidence>
<keyword evidence="6" id="KW-0347">Helicase</keyword>
<feature type="compositionally biased region" description="Polar residues" evidence="13">
    <location>
        <begin position="1102"/>
        <end position="1111"/>
    </location>
</feature>
<keyword evidence="5" id="KW-0378">Hydrolase</keyword>
<evidence type="ECO:0000256" key="8">
    <source>
        <dbReference type="ARBA" id="ARBA00023125"/>
    </source>
</evidence>
<dbReference type="Gene3D" id="1.10.150.80">
    <property type="entry name" value="HRDC domain"/>
    <property type="match status" value="1"/>
</dbReference>
<feature type="compositionally biased region" description="Polar residues" evidence="13">
    <location>
        <begin position="173"/>
        <end position="182"/>
    </location>
</feature>
<keyword evidence="7" id="KW-0067">ATP-binding</keyword>
<gene>
    <name evidence="18" type="ORF">R1flu_016021</name>
</gene>
<dbReference type="FunFam" id="3.40.50.300:FF:000340">
    <property type="entry name" value="Bloom syndrome, RecQ helicase"/>
    <property type="match status" value="1"/>
</dbReference>
<evidence type="ECO:0000256" key="7">
    <source>
        <dbReference type="ARBA" id="ARBA00022840"/>
    </source>
</evidence>
<evidence type="ECO:0000256" key="1">
    <source>
        <dbReference type="ARBA" id="ARBA00001947"/>
    </source>
</evidence>
<dbReference type="PROSITE" id="PS50967">
    <property type="entry name" value="HRDC"/>
    <property type="match status" value="1"/>
</dbReference>
<dbReference type="SMART" id="SM00490">
    <property type="entry name" value="HELICc"/>
    <property type="match status" value="1"/>
</dbReference>
<protein>
    <recommendedName>
        <fullName evidence="12">DNA 3'-5' helicase</fullName>
        <ecNumber evidence="12">5.6.2.4</ecNumber>
    </recommendedName>
</protein>
<comment type="similarity">
    <text evidence="3">Belongs to the helicase family. RecQ subfamily.</text>
</comment>